<gene>
    <name evidence="2" type="ORF">DUNSADRAFT_7395</name>
</gene>
<reference evidence="2" key="1">
    <citation type="submission" date="2017-08" db="EMBL/GenBank/DDBJ databases">
        <authorList>
            <person name="Polle J.E."/>
            <person name="Barry K."/>
            <person name="Cushman J."/>
            <person name="Schmutz J."/>
            <person name="Tran D."/>
            <person name="Hathwaick L.T."/>
            <person name="Yim W.C."/>
            <person name="Jenkins J."/>
            <person name="Mckie-Krisberg Z.M."/>
            <person name="Prochnik S."/>
            <person name="Lindquist E."/>
            <person name="Dockter R.B."/>
            <person name="Adam C."/>
            <person name="Molina H."/>
            <person name="Bunkerborg J."/>
            <person name="Jin E."/>
            <person name="Buchheim M."/>
            <person name="Magnuson J."/>
        </authorList>
    </citation>
    <scope>NUCLEOTIDE SEQUENCE</scope>
    <source>
        <strain evidence="2">CCAP 19/18</strain>
    </source>
</reference>
<feature type="compositionally biased region" description="Low complexity" evidence="1">
    <location>
        <begin position="468"/>
        <end position="491"/>
    </location>
</feature>
<feature type="region of interest" description="Disordered" evidence="1">
    <location>
        <begin position="182"/>
        <end position="236"/>
    </location>
</feature>
<organism evidence="2 3">
    <name type="scientific">Dunaliella salina</name>
    <name type="common">Green alga</name>
    <name type="synonym">Protococcus salinus</name>
    <dbReference type="NCBI Taxonomy" id="3046"/>
    <lineage>
        <taxon>Eukaryota</taxon>
        <taxon>Viridiplantae</taxon>
        <taxon>Chlorophyta</taxon>
        <taxon>core chlorophytes</taxon>
        <taxon>Chlorophyceae</taxon>
        <taxon>CS clade</taxon>
        <taxon>Chlamydomonadales</taxon>
        <taxon>Dunaliellaceae</taxon>
        <taxon>Dunaliella</taxon>
    </lineage>
</organism>
<sequence length="590" mass="62082">MHAAGFPVIRCLGLFQLQTSPLPCWMYHVPEVVGRPWSTGSHVFPAPRHLTRLWPPPSTPLLKAASPNKPRSQAAVAPSTPPQVGGGRPGGVSSPTKTTAPSPGRSADGATKAASAHARGVRESSPCILPCTPVMSAPPGPVSSTHAVAPQPLNTCSTPSNPPLFVPQTGGPHPPVSPIMLKGAHGPHNLHQASLGPKLPRVSSTPTLSTTSHQHQAPAPSPLPPKSRPTSSPHPVISTILHEDAYGSYNQHQTPWGPKLPRVSSTPTLSTASYQHQAPAPSLFPPKSWPPHAKAGIAAATDTPAAAAFRPSHLNPAPIASLPRAWDLHIVAPPIQLTIRPLSSNQSATPSMGTWTSTSHTHRRVPFMSVSGTEDRHSCPSPSTTVATSPQRPLAFVAARLVSPPGGPEPQQIPPDLALRLEELLAIHAQQYKGYLFEVLLGGAPAPSGQVKSTGHAAQHASAITPAQEQARQQQQGQQQQQRKQQQQQQQPPFRYTCHPLHARHFISSSSSSSSSGRAYVRPGQEGLSGSQRRASTGGETALPGYCLAFESTLDAVRFCHASQARAGVSCLFARVGTCGWVGVREVGGV</sequence>
<proteinExistence type="predicted"/>
<protein>
    <submittedName>
        <fullName evidence="2">Uncharacterized protein</fullName>
    </submittedName>
</protein>
<keyword evidence="3" id="KW-1185">Reference proteome</keyword>
<feature type="compositionally biased region" description="Polar residues" evidence="1">
    <location>
        <begin position="202"/>
        <end position="215"/>
    </location>
</feature>
<feature type="compositionally biased region" description="Polar residues" evidence="1">
    <location>
        <begin position="528"/>
        <end position="537"/>
    </location>
</feature>
<evidence type="ECO:0000313" key="2">
    <source>
        <dbReference type="EMBL" id="KAF5842411.1"/>
    </source>
</evidence>
<accession>A0ABQ7H6I3</accession>
<evidence type="ECO:0000313" key="3">
    <source>
        <dbReference type="Proteomes" id="UP000815325"/>
    </source>
</evidence>
<evidence type="ECO:0000256" key="1">
    <source>
        <dbReference type="SAM" id="MobiDB-lite"/>
    </source>
</evidence>
<feature type="region of interest" description="Disordered" evidence="1">
    <location>
        <begin position="49"/>
        <end position="126"/>
    </location>
</feature>
<dbReference type="EMBL" id="MU069462">
    <property type="protein sequence ID" value="KAF5842411.1"/>
    <property type="molecule type" value="Genomic_DNA"/>
</dbReference>
<dbReference type="Proteomes" id="UP000815325">
    <property type="component" value="Unassembled WGS sequence"/>
</dbReference>
<feature type="region of interest" description="Disordered" evidence="1">
    <location>
        <begin position="507"/>
        <end position="537"/>
    </location>
</feature>
<comment type="caution">
    <text evidence="2">The sequence shown here is derived from an EMBL/GenBank/DDBJ whole genome shotgun (WGS) entry which is preliminary data.</text>
</comment>
<name>A0ABQ7H6I3_DUNSA</name>
<feature type="region of interest" description="Disordered" evidence="1">
    <location>
        <begin position="448"/>
        <end position="492"/>
    </location>
</feature>